<evidence type="ECO:0000313" key="3">
    <source>
        <dbReference type="EMBL" id="THF49522.1"/>
    </source>
</evidence>
<dbReference type="Gene3D" id="2.40.30.170">
    <property type="match status" value="1"/>
</dbReference>
<sequence length="385" mass="44343">MNDQNIFPEDILKSTVEYHIAKHNKKTNIIFWAIFVTLFSIIIATPFIYVDLYTTSRGQIIPQEKKAALYAPASGRVVFSRLEENKKVQVGDTLLVIDHKIIEEKGRLNNVQTSEYRDYITDLRHLLKRNYGALKTEQYKKEYLKHEQELYNIDVVIKTSQAEFDRADRLYNKQIIAKAEYEKTLLELNKLKNDRVNIIKQAELGWQKQLTDYVQSVTNIHSNSNQLREEEKTYVLIAPISGELLNVQGITKGSTVTPGNVIAEISPDKDIIVETYVSPSDIGFIKEGENVKYQIDAYNSNQWGFATGEIIDVGKDVVFISDTPVYKIRSSIAKKSLYLKNGSEGKLKKGMTLTSRFFLTKRSMFQLLFDEIEDWLNPYNSIKNE</sequence>
<gene>
    <name evidence="3" type="ORF">E6C50_12305</name>
</gene>
<feature type="transmembrane region" description="Helical" evidence="1">
    <location>
        <begin position="29"/>
        <end position="49"/>
    </location>
</feature>
<feature type="domain" description="AprE-like beta-barrel" evidence="2">
    <location>
        <begin position="272"/>
        <end position="354"/>
    </location>
</feature>
<dbReference type="Proteomes" id="UP000307507">
    <property type="component" value="Unassembled WGS sequence"/>
</dbReference>
<organism evidence="3 4">
    <name type="scientific">Flavobacterium supellecticarium</name>
    <dbReference type="NCBI Taxonomy" id="2565924"/>
    <lineage>
        <taxon>Bacteria</taxon>
        <taxon>Pseudomonadati</taxon>
        <taxon>Bacteroidota</taxon>
        <taxon>Flavobacteriia</taxon>
        <taxon>Flavobacteriales</taxon>
        <taxon>Flavobacteriaceae</taxon>
        <taxon>Flavobacterium</taxon>
    </lineage>
</organism>
<reference evidence="3 4" key="1">
    <citation type="submission" date="2019-04" db="EMBL/GenBank/DDBJ databases">
        <title>Flavobacterium sp. nov. isolated from construction timber.</title>
        <authorList>
            <person name="Lin S.-Y."/>
            <person name="Chang C.-T."/>
            <person name="Young C.-C."/>
        </authorList>
    </citation>
    <scope>NUCLEOTIDE SEQUENCE [LARGE SCALE GENOMIC DNA]</scope>
    <source>
        <strain evidence="3 4">CC-CTC003</strain>
    </source>
</reference>
<dbReference type="OrthoDB" id="594147at2"/>
<dbReference type="Pfam" id="PF26002">
    <property type="entry name" value="Beta-barrel_AprE"/>
    <property type="match status" value="1"/>
</dbReference>
<name>A0A4S3ZV91_9FLAO</name>
<keyword evidence="1" id="KW-0472">Membrane</keyword>
<evidence type="ECO:0000256" key="1">
    <source>
        <dbReference type="SAM" id="Phobius"/>
    </source>
</evidence>
<keyword evidence="1" id="KW-0812">Transmembrane</keyword>
<dbReference type="EMBL" id="SSNZ01000005">
    <property type="protein sequence ID" value="THF49522.1"/>
    <property type="molecule type" value="Genomic_DNA"/>
</dbReference>
<keyword evidence="1" id="KW-1133">Transmembrane helix</keyword>
<dbReference type="RefSeq" id="WP_136403527.1">
    <property type="nucleotide sequence ID" value="NZ_SSNZ01000005.1"/>
</dbReference>
<dbReference type="InterPro" id="IPR050739">
    <property type="entry name" value="MFP"/>
</dbReference>
<comment type="caution">
    <text evidence="3">The sequence shown here is derived from an EMBL/GenBank/DDBJ whole genome shotgun (WGS) entry which is preliminary data.</text>
</comment>
<dbReference type="AlphaFoldDB" id="A0A4S3ZV91"/>
<dbReference type="PANTHER" id="PTHR30386">
    <property type="entry name" value="MEMBRANE FUSION SUBUNIT OF EMRAB-TOLC MULTIDRUG EFFLUX PUMP"/>
    <property type="match status" value="1"/>
</dbReference>
<proteinExistence type="predicted"/>
<protein>
    <submittedName>
        <fullName evidence="3">HlyD family efflux transporter periplasmic adaptor subunit</fullName>
    </submittedName>
</protein>
<dbReference type="InterPro" id="IPR058982">
    <property type="entry name" value="Beta-barrel_AprE"/>
</dbReference>
<evidence type="ECO:0000259" key="2">
    <source>
        <dbReference type="Pfam" id="PF26002"/>
    </source>
</evidence>
<accession>A0A4S3ZV91</accession>
<evidence type="ECO:0000313" key="4">
    <source>
        <dbReference type="Proteomes" id="UP000307507"/>
    </source>
</evidence>
<dbReference type="PANTHER" id="PTHR30386:SF28">
    <property type="entry name" value="EXPORTED PROTEIN"/>
    <property type="match status" value="1"/>
</dbReference>
<keyword evidence="4" id="KW-1185">Reference proteome</keyword>